<comment type="caution">
    <text evidence="2">The sequence shown here is derived from an EMBL/GenBank/DDBJ whole genome shotgun (WGS) entry which is preliminary data.</text>
</comment>
<reference evidence="2 3" key="1">
    <citation type="submission" date="2019-02" db="EMBL/GenBank/DDBJ databases">
        <title>Deep-cultivation of Planctomycetes and their phenomic and genomic characterization uncovers novel biology.</title>
        <authorList>
            <person name="Wiegand S."/>
            <person name="Jogler M."/>
            <person name="Boedeker C."/>
            <person name="Pinto D."/>
            <person name="Vollmers J."/>
            <person name="Rivas-Marin E."/>
            <person name="Kohn T."/>
            <person name="Peeters S.H."/>
            <person name="Heuer A."/>
            <person name="Rast P."/>
            <person name="Oberbeckmann S."/>
            <person name="Bunk B."/>
            <person name="Jeske O."/>
            <person name="Meyerdierks A."/>
            <person name="Storesund J.E."/>
            <person name="Kallscheuer N."/>
            <person name="Luecker S."/>
            <person name="Lage O.M."/>
            <person name="Pohl T."/>
            <person name="Merkel B.J."/>
            <person name="Hornburger P."/>
            <person name="Mueller R.-W."/>
            <person name="Bruemmer F."/>
            <person name="Labrenz M."/>
            <person name="Spormann A.M."/>
            <person name="Op Den Camp H."/>
            <person name="Overmann J."/>
            <person name="Amann R."/>
            <person name="Jetten M.S.M."/>
            <person name="Mascher T."/>
            <person name="Medema M.H."/>
            <person name="Devos D.P."/>
            <person name="Kaster A.-K."/>
            <person name="Ovreas L."/>
            <person name="Rohde M."/>
            <person name="Galperin M.Y."/>
            <person name="Jogler C."/>
        </authorList>
    </citation>
    <scope>NUCLEOTIDE SEQUENCE [LARGE SCALE GENOMIC DNA]</scope>
    <source>
        <strain evidence="2 3">Poly51</strain>
    </source>
</reference>
<evidence type="ECO:0000256" key="1">
    <source>
        <dbReference type="SAM" id="Phobius"/>
    </source>
</evidence>
<keyword evidence="1" id="KW-0472">Membrane</keyword>
<name>A0A5C6E8M9_9BACT</name>
<feature type="transmembrane region" description="Helical" evidence="1">
    <location>
        <begin position="76"/>
        <end position="95"/>
    </location>
</feature>
<sequence>MENQLAVPGYGGRYPTEMRERTLNPYDGSNVSSEVTVEVACYRSRIAGFLAVLACIAVFSLSALDQHREGCSPSVPLALFASSPLFPALVILFVARRSRHAVWWSCAFVSGLISLYGIVGHSSFAVSPTPRVYIDNVGQMHVLMFPILHWVVALVAYAVLGLLVLVLYSLKYSTSDG</sequence>
<evidence type="ECO:0000313" key="3">
    <source>
        <dbReference type="Proteomes" id="UP000318288"/>
    </source>
</evidence>
<feature type="transmembrane region" description="Helical" evidence="1">
    <location>
        <begin position="46"/>
        <end position="64"/>
    </location>
</feature>
<keyword evidence="3" id="KW-1185">Reference proteome</keyword>
<organism evidence="2 3">
    <name type="scientific">Rubripirellula tenax</name>
    <dbReference type="NCBI Taxonomy" id="2528015"/>
    <lineage>
        <taxon>Bacteria</taxon>
        <taxon>Pseudomonadati</taxon>
        <taxon>Planctomycetota</taxon>
        <taxon>Planctomycetia</taxon>
        <taxon>Pirellulales</taxon>
        <taxon>Pirellulaceae</taxon>
        <taxon>Rubripirellula</taxon>
    </lineage>
</organism>
<protein>
    <recommendedName>
        <fullName evidence="4">Transmembrane protein</fullName>
    </recommendedName>
</protein>
<gene>
    <name evidence="2" type="ORF">Poly51_63210</name>
</gene>
<feature type="transmembrane region" description="Helical" evidence="1">
    <location>
        <begin position="102"/>
        <end position="127"/>
    </location>
</feature>
<evidence type="ECO:0008006" key="4">
    <source>
        <dbReference type="Google" id="ProtNLM"/>
    </source>
</evidence>
<feature type="transmembrane region" description="Helical" evidence="1">
    <location>
        <begin position="147"/>
        <end position="170"/>
    </location>
</feature>
<proteinExistence type="predicted"/>
<dbReference type="AlphaFoldDB" id="A0A5C6E8M9"/>
<keyword evidence="1" id="KW-0812">Transmembrane</keyword>
<accession>A0A5C6E8M9</accession>
<keyword evidence="1" id="KW-1133">Transmembrane helix</keyword>
<dbReference type="Proteomes" id="UP000318288">
    <property type="component" value="Unassembled WGS sequence"/>
</dbReference>
<evidence type="ECO:0000313" key="2">
    <source>
        <dbReference type="EMBL" id="TWU43579.1"/>
    </source>
</evidence>
<dbReference type="EMBL" id="SJPW01000020">
    <property type="protein sequence ID" value="TWU43579.1"/>
    <property type="molecule type" value="Genomic_DNA"/>
</dbReference>